<accession>A0AAE1SYQ8</accession>
<keyword evidence="2" id="KW-1185">Reference proteome</keyword>
<sequence>MSSIKHSNFTNLFSGKNSTDIILSLDDNWSFKENFSERVSWVNKVEGFDHERICNQSFLLGIKKDKRRILQPYLQHIHTVSDEIEQRRKELKIFPPNEALRGANPDIVGLQCGYRTPVTGPTALRPHTPENPTSGLALRISIHRLALRVWSDFFGEHISTLADQRTRTRNLRQQYPNVLATGPNTSLS</sequence>
<evidence type="ECO:0000313" key="1">
    <source>
        <dbReference type="EMBL" id="KAK4378181.1"/>
    </source>
</evidence>
<name>A0AAE1SYQ8_9SOLA</name>
<reference evidence="1" key="1">
    <citation type="submission" date="2023-12" db="EMBL/GenBank/DDBJ databases">
        <title>Genome assembly of Anisodus tanguticus.</title>
        <authorList>
            <person name="Wang Y.-J."/>
        </authorList>
    </citation>
    <scope>NUCLEOTIDE SEQUENCE</scope>
    <source>
        <strain evidence="1">KB-2021</strain>
        <tissue evidence="1">Leaf</tissue>
    </source>
</reference>
<comment type="caution">
    <text evidence="1">The sequence shown here is derived from an EMBL/GenBank/DDBJ whole genome shotgun (WGS) entry which is preliminary data.</text>
</comment>
<dbReference type="EMBL" id="JAVYJV010000001">
    <property type="protein sequence ID" value="KAK4378181.1"/>
    <property type="molecule type" value="Genomic_DNA"/>
</dbReference>
<evidence type="ECO:0000313" key="2">
    <source>
        <dbReference type="Proteomes" id="UP001291623"/>
    </source>
</evidence>
<organism evidence="1 2">
    <name type="scientific">Anisodus tanguticus</name>
    <dbReference type="NCBI Taxonomy" id="243964"/>
    <lineage>
        <taxon>Eukaryota</taxon>
        <taxon>Viridiplantae</taxon>
        <taxon>Streptophyta</taxon>
        <taxon>Embryophyta</taxon>
        <taxon>Tracheophyta</taxon>
        <taxon>Spermatophyta</taxon>
        <taxon>Magnoliopsida</taxon>
        <taxon>eudicotyledons</taxon>
        <taxon>Gunneridae</taxon>
        <taxon>Pentapetalae</taxon>
        <taxon>asterids</taxon>
        <taxon>lamiids</taxon>
        <taxon>Solanales</taxon>
        <taxon>Solanaceae</taxon>
        <taxon>Solanoideae</taxon>
        <taxon>Hyoscyameae</taxon>
        <taxon>Anisodus</taxon>
    </lineage>
</organism>
<gene>
    <name evidence="1" type="ORF">RND71_000043</name>
</gene>
<proteinExistence type="predicted"/>
<dbReference type="Proteomes" id="UP001291623">
    <property type="component" value="Unassembled WGS sequence"/>
</dbReference>
<protein>
    <submittedName>
        <fullName evidence="1">Uncharacterized protein</fullName>
    </submittedName>
</protein>
<dbReference type="AlphaFoldDB" id="A0AAE1SYQ8"/>